<dbReference type="InterPro" id="IPR000086">
    <property type="entry name" value="NUDIX_hydrolase_dom"/>
</dbReference>
<comment type="cofactor">
    <cofactor evidence="1">
        <name>Mg(2+)</name>
        <dbReference type="ChEBI" id="CHEBI:18420"/>
    </cofactor>
</comment>
<evidence type="ECO:0000313" key="5">
    <source>
        <dbReference type="EMBL" id="CRH06964.1"/>
    </source>
</evidence>
<dbReference type="PROSITE" id="PS00893">
    <property type="entry name" value="NUDIX_BOX"/>
    <property type="match status" value="1"/>
</dbReference>
<name>A0A1S7LLG5_MAGMO</name>
<comment type="similarity">
    <text evidence="3">Belongs to the Nudix hydrolase family.</text>
</comment>
<protein>
    <submittedName>
        <fullName evidence="5">Putative NUDIX hydrolase</fullName>
    </submittedName>
</protein>
<dbReference type="PANTHER" id="PTHR43046:SF14">
    <property type="entry name" value="MUTT_NUDIX FAMILY PROTEIN"/>
    <property type="match status" value="1"/>
</dbReference>
<dbReference type="Pfam" id="PF00293">
    <property type="entry name" value="NUDIX"/>
    <property type="match status" value="1"/>
</dbReference>
<dbReference type="GO" id="GO:0016787">
    <property type="term" value="F:hydrolase activity"/>
    <property type="evidence" value="ECO:0007669"/>
    <property type="project" value="UniProtKB-KW"/>
</dbReference>
<organism evidence="5">
    <name type="scientific">Magnetococcus massalia (strain MO-1)</name>
    <dbReference type="NCBI Taxonomy" id="451514"/>
    <lineage>
        <taxon>Bacteria</taxon>
        <taxon>Pseudomonadati</taxon>
        <taxon>Pseudomonadota</taxon>
        <taxon>Magnetococcia</taxon>
        <taxon>Magnetococcales</taxon>
        <taxon>Magnetococcaceae</taxon>
        <taxon>Magnetococcus</taxon>
    </lineage>
</organism>
<evidence type="ECO:0000256" key="3">
    <source>
        <dbReference type="RuleBase" id="RU003476"/>
    </source>
</evidence>
<sequence length="141" mass="16008">MLVRATLSAHAYIFDLQSGDEPLLLLVQLAYKDHRRHKWALPGGFVDVGESLEVALCREVCEEVGVELNQWQQFSVVPMLGGDLPHVGFLFRSDSWQGEASCRSRELKAIRWVNRATFMALADSGELAYDEMRIQAQQLSW</sequence>
<evidence type="ECO:0000259" key="4">
    <source>
        <dbReference type="PROSITE" id="PS51462"/>
    </source>
</evidence>
<dbReference type="Gene3D" id="3.90.79.10">
    <property type="entry name" value="Nucleoside Triphosphate Pyrophosphohydrolase"/>
    <property type="match status" value="1"/>
</dbReference>
<dbReference type="PROSITE" id="PS51462">
    <property type="entry name" value="NUDIX"/>
    <property type="match status" value="1"/>
</dbReference>
<dbReference type="AlphaFoldDB" id="A0A1S7LLG5"/>
<dbReference type="EMBL" id="LO017727">
    <property type="protein sequence ID" value="CRH06964.1"/>
    <property type="molecule type" value="Genomic_DNA"/>
</dbReference>
<reference evidence="5" key="1">
    <citation type="submission" date="2015-04" db="EMBL/GenBank/DDBJ databases">
        <authorList>
            <person name="Syromyatnikov M.Y."/>
            <person name="Popov V.N."/>
        </authorList>
    </citation>
    <scope>NUCLEOTIDE SEQUENCE</scope>
    <source>
        <strain evidence="5">MO-1</strain>
    </source>
</reference>
<dbReference type="InterPro" id="IPR020084">
    <property type="entry name" value="NUDIX_hydrolase_CS"/>
</dbReference>
<gene>
    <name evidence="5" type="ORF">MAGMO_2816</name>
</gene>
<dbReference type="CDD" id="cd02883">
    <property type="entry name" value="NUDIX_Hydrolase"/>
    <property type="match status" value="1"/>
</dbReference>
<evidence type="ECO:0000256" key="1">
    <source>
        <dbReference type="ARBA" id="ARBA00001946"/>
    </source>
</evidence>
<dbReference type="PANTHER" id="PTHR43046">
    <property type="entry name" value="GDP-MANNOSE MANNOSYL HYDROLASE"/>
    <property type="match status" value="1"/>
</dbReference>
<accession>A0A1S7LLG5</accession>
<feature type="domain" description="Nudix hydrolase" evidence="4">
    <location>
        <begin position="4"/>
        <end position="135"/>
    </location>
</feature>
<dbReference type="SUPFAM" id="SSF55811">
    <property type="entry name" value="Nudix"/>
    <property type="match status" value="1"/>
</dbReference>
<keyword evidence="2 3" id="KW-0378">Hydrolase</keyword>
<dbReference type="InterPro" id="IPR015797">
    <property type="entry name" value="NUDIX_hydrolase-like_dom_sf"/>
</dbReference>
<dbReference type="InterPro" id="IPR020476">
    <property type="entry name" value="Nudix_hydrolase"/>
</dbReference>
<proteinExistence type="inferred from homology"/>
<dbReference type="PRINTS" id="PR00502">
    <property type="entry name" value="NUDIXFAMILY"/>
</dbReference>
<evidence type="ECO:0000256" key="2">
    <source>
        <dbReference type="ARBA" id="ARBA00022801"/>
    </source>
</evidence>